<dbReference type="InterPro" id="IPR049381">
    <property type="entry name" value="UbiD-like_C"/>
</dbReference>
<dbReference type="SUPFAM" id="SSF143968">
    <property type="entry name" value="UbiD C-terminal domain-like"/>
    <property type="match status" value="1"/>
</dbReference>
<dbReference type="Pfam" id="PF01977">
    <property type="entry name" value="UbiD"/>
    <property type="match status" value="1"/>
</dbReference>
<sequence length="518" mass="56591">MVDIRTIYWTYGHSARKVEVQDDYAPFLRNTFGCKGLGNMAVFRDLRHYIGTLTEKLGADEVQTIKGANWDLEIGCITELSAEKEGPALLFDDIPGYPSGYRVFTNFMGTVSRCAVALGLPADTSAMDIIRAWKDLGKRIEPIPPVEVSEGAILENLLEGDDVDLEMFPTPRWHDGDGGRYIGTACMVITRDPDTGWVNVGTYRGCVQGKDRLSLWMLGNRHALAIAKKYWDRGTACPIAVVVGCDPILTTAAAIAAPSGVCEYDVAGGLRGVGVEVIAAPGTGLPIPANAEIVLEGEMPPVEEESVHEGPFGEWTGYFTHAGDETVVRVQRILHRDSPIILGAPPMIPTVPAGDQAVPLYSASVTWDHLEASGVQNIKGVWAYARQLMMVISIEQTGAGDAMHALLAAAGRKRTGGVDRYFVVVDEDIDITDINHVLWALFTRVDPAESIHVLRTPTTAIDPRLSPAKREAGDMSMGIVLIDACKPFAWKDSYPRANRFDEPYRAEIRDRWKAKLSL</sequence>
<evidence type="ECO:0000259" key="3">
    <source>
        <dbReference type="Pfam" id="PF20696"/>
    </source>
</evidence>
<organism evidence="4 5">
    <name type="scientific">Mycolicibacterium mageritense</name>
    <name type="common">Mycobacterium mageritense</name>
    <dbReference type="NCBI Taxonomy" id="53462"/>
    <lineage>
        <taxon>Bacteria</taxon>
        <taxon>Bacillati</taxon>
        <taxon>Actinomycetota</taxon>
        <taxon>Actinomycetes</taxon>
        <taxon>Mycobacteriales</taxon>
        <taxon>Mycobacteriaceae</taxon>
        <taxon>Mycolicibacterium</taxon>
    </lineage>
</organism>
<dbReference type="InterPro" id="IPR002830">
    <property type="entry name" value="UbiD"/>
</dbReference>
<dbReference type="EMBL" id="AP027452">
    <property type="protein sequence ID" value="BDY30137.1"/>
    <property type="molecule type" value="Genomic_DNA"/>
</dbReference>
<evidence type="ECO:0000313" key="4">
    <source>
        <dbReference type="EMBL" id="BDY30137.1"/>
    </source>
</evidence>
<dbReference type="GO" id="GO:0018799">
    <property type="term" value="F:4-hydroxybenzoate decarboxylase activity"/>
    <property type="evidence" value="ECO:0007669"/>
    <property type="project" value="UniProtKB-EC"/>
</dbReference>
<evidence type="ECO:0000259" key="2">
    <source>
        <dbReference type="Pfam" id="PF20695"/>
    </source>
</evidence>
<dbReference type="PANTHER" id="PTHR30108">
    <property type="entry name" value="3-OCTAPRENYL-4-HYDROXYBENZOATE CARBOXY-LYASE-RELATED"/>
    <property type="match status" value="1"/>
</dbReference>
<accession>A0AAI8TX11</accession>
<proteinExistence type="predicted"/>
<dbReference type="EC" id="4.1.1.61" evidence="4"/>
<evidence type="ECO:0000313" key="5">
    <source>
        <dbReference type="Proteomes" id="UP001241092"/>
    </source>
</evidence>
<name>A0AAI8TX11_MYCME</name>
<dbReference type="GO" id="GO:0046281">
    <property type="term" value="P:cinnamic acid catabolic process"/>
    <property type="evidence" value="ECO:0007669"/>
    <property type="project" value="TreeGrafter"/>
</dbReference>
<feature type="domain" description="3-octaprenyl-4-hydroxybenzoate carboxy-lyase-like N-terminal" evidence="2">
    <location>
        <begin position="63"/>
        <end position="132"/>
    </location>
</feature>
<dbReference type="InterPro" id="IPR048304">
    <property type="entry name" value="UbiD_Rift_dom"/>
</dbReference>
<dbReference type="Proteomes" id="UP001241092">
    <property type="component" value="Chromosome"/>
</dbReference>
<feature type="domain" description="3-octaprenyl-4-hydroxybenzoate carboxy-lyase-like Rift-related" evidence="1">
    <location>
        <begin position="149"/>
        <end position="344"/>
    </location>
</feature>
<dbReference type="GO" id="GO:0033494">
    <property type="term" value="P:ferulate metabolic process"/>
    <property type="evidence" value="ECO:0007669"/>
    <property type="project" value="TreeGrafter"/>
</dbReference>
<dbReference type="AlphaFoldDB" id="A0AAI8TX11"/>
<gene>
    <name evidence="4" type="primary">edcC</name>
    <name evidence="4" type="ORF">hbim_04080</name>
</gene>
<evidence type="ECO:0000259" key="1">
    <source>
        <dbReference type="Pfam" id="PF01977"/>
    </source>
</evidence>
<reference evidence="4" key="1">
    <citation type="submission" date="2023-03" db="EMBL/GenBank/DDBJ databases">
        <title>Draft genome sequence of a Mycolicibacterium mageritense strain H4_3_1 isolated from a hybrid biological-inorganic system reactor.</title>
        <authorList>
            <person name="Feng X."/>
            <person name="Kazama D."/>
            <person name="Sato K."/>
            <person name="Kobayashi H."/>
        </authorList>
    </citation>
    <scope>NUCLEOTIDE SEQUENCE</scope>
    <source>
        <strain evidence="4">H4_3_1</strain>
    </source>
</reference>
<dbReference type="Pfam" id="PF20696">
    <property type="entry name" value="UbiD_C"/>
    <property type="match status" value="1"/>
</dbReference>
<dbReference type="Gene3D" id="3.40.1670.10">
    <property type="entry name" value="UbiD C-terminal domain-like"/>
    <property type="match status" value="1"/>
</dbReference>
<dbReference type="InterPro" id="IPR049383">
    <property type="entry name" value="UbiD-like_N"/>
</dbReference>
<dbReference type="SUPFAM" id="SSF50475">
    <property type="entry name" value="FMN-binding split barrel"/>
    <property type="match status" value="1"/>
</dbReference>
<dbReference type="GO" id="GO:0005737">
    <property type="term" value="C:cytoplasm"/>
    <property type="evidence" value="ECO:0007669"/>
    <property type="project" value="TreeGrafter"/>
</dbReference>
<dbReference type="NCBIfam" id="TIGR00148">
    <property type="entry name" value="UbiD family decarboxylase"/>
    <property type="match status" value="1"/>
</dbReference>
<keyword evidence="4" id="KW-0456">Lyase</keyword>
<feature type="domain" description="3-octaprenyl-4-hydroxybenzoate carboxy-lyase-like C-terminal" evidence="3">
    <location>
        <begin position="367"/>
        <end position="484"/>
    </location>
</feature>
<dbReference type="PANTHER" id="PTHR30108:SF17">
    <property type="entry name" value="FERULIC ACID DECARBOXYLASE 1"/>
    <property type="match status" value="1"/>
</dbReference>
<protein>
    <submittedName>
        <fullName evidence="4">Phenolic acid decarboxylase</fullName>
        <ecNumber evidence="4">4.1.1.61</ecNumber>
    </submittedName>
</protein>
<dbReference type="Pfam" id="PF20695">
    <property type="entry name" value="UbiD_N"/>
    <property type="match status" value="1"/>
</dbReference>